<feature type="region of interest" description="Disordered" evidence="1">
    <location>
        <begin position="457"/>
        <end position="510"/>
    </location>
</feature>
<feature type="region of interest" description="Disordered" evidence="1">
    <location>
        <begin position="377"/>
        <end position="438"/>
    </location>
</feature>
<dbReference type="Proteomes" id="UP000032160">
    <property type="component" value="Chromosome I"/>
</dbReference>
<sequence>MLNLLDYVRAMMEVGIPEQSSRNWIAGNHVERFRPAGVLVLKAFLVLVATVSLLSPAWASPYGHPSPPPPVHQPPPMPPQPPVQPPVRPPSHVQDRMIQQRAVQDAQRATLKAGAMDLPPRSQVAAKKVNSWADIANLSESELAALFKEWGLLPSGGGQVTGTQLKSLWVGEARASGVPQAQINQMLKQVGGAWSQMAGQINGLIGAAGDPNAAMGSLFKQEYAKTCRCGPQAFADALGRAETRLGGQVQDAIMKAMGGQGIPIGSMPSSPLVTYSTNDQPVLVAQAIINQGQAQSSAKAPPAPVAVAPPPGPAPVAPPPAPVAVAPPPGPAPVAPPPAPVAVAPPPGPAPVAPPPAPVAVAPPPGPAPVAPPPAPVAVAPPPGPAPVAPPPAPVAVAPPPGPAPVAPPPAPVAVAPPPGPAPVAPPPAPVAVAPPPGPAPVAPPPAPVAVAPPPGPAVVGSAPPAPSTPPTPSLLDLTPPPPSDLSSLTPPPPGPDMTPAEKSEPGDKMPDVPYIPPVVEPEKQCTTVACYQAELDRLARERKKLDIDVRNEPFIATLDTIGNITSGVGSIGCATANPACALLPIGIAVKGLKALITAGKEAQKAGVDGASQSERAGVFFGTAGMEIGTEAGKELVGGAIGKLVPSGLVDDFGGAVIDVGIGTGVDNAGAIGNAALNFVEGNPGQIAKDTSAFAGDIGRVMTGGGF</sequence>
<evidence type="ECO:0000313" key="3">
    <source>
        <dbReference type="Proteomes" id="UP000032160"/>
    </source>
</evidence>
<dbReference type="HOGENOM" id="CLU_390135_0_0_5"/>
<name>X5MDY8_9HYPH</name>
<keyword evidence="2" id="KW-0456">Lyase</keyword>
<dbReference type="STRING" id="1458461.BN1012_Phect2364"/>
<keyword evidence="3" id="KW-1185">Reference proteome</keyword>
<dbReference type="GO" id="GO:0004016">
    <property type="term" value="F:adenylate cyclase activity"/>
    <property type="evidence" value="ECO:0007669"/>
    <property type="project" value="UniProtKB-EC"/>
</dbReference>
<protein>
    <submittedName>
        <fullName evidence="2">Adenylate cyclase</fullName>
        <ecNumber evidence="2">4.6.1.1</ecNumber>
    </submittedName>
</protein>
<reference evidence="2 3" key="1">
    <citation type="journal article" date="2014" name="Front. Genet.">
        <title>Genome and metabolic network of "Candidatus Phaeomarinobacter ectocarpi" Ec32, a new candidate genus of Alphaproteobacteria frequently associated with brown algae.</title>
        <authorList>
            <person name="Dittami S.M."/>
            <person name="Barbeyron T."/>
            <person name="Boyen C."/>
            <person name="Cambefort J."/>
            <person name="Collet G."/>
            <person name="Delage L."/>
            <person name="Gobet A."/>
            <person name="Groisillier A."/>
            <person name="Leblanc C."/>
            <person name="Michel G."/>
            <person name="Scornet D."/>
            <person name="Siegel A."/>
            <person name="Tapia J.E."/>
            <person name="Tonon T."/>
        </authorList>
    </citation>
    <scope>NUCLEOTIDE SEQUENCE [LARGE SCALE GENOMIC DNA]</scope>
    <source>
        <strain evidence="2 3">Ec32</strain>
    </source>
</reference>
<evidence type="ECO:0000256" key="1">
    <source>
        <dbReference type="SAM" id="MobiDB-lite"/>
    </source>
</evidence>
<gene>
    <name evidence="2" type="ORF">BN1012_Phect2364</name>
</gene>
<dbReference type="EC" id="4.6.1.1" evidence="2"/>
<feature type="compositionally biased region" description="Pro residues" evidence="1">
    <location>
        <begin position="64"/>
        <end position="89"/>
    </location>
</feature>
<organism evidence="2 3">
    <name type="scientific">Candidatus Phaeomarinibacter ectocarpi</name>
    <dbReference type="NCBI Taxonomy" id="1458461"/>
    <lineage>
        <taxon>Bacteria</taxon>
        <taxon>Pseudomonadati</taxon>
        <taxon>Pseudomonadota</taxon>
        <taxon>Alphaproteobacteria</taxon>
        <taxon>Hyphomicrobiales</taxon>
        <taxon>Parvibaculaceae</taxon>
        <taxon>Candidatus Phaeomarinibacter</taxon>
    </lineage>
</organism>
<dbReference type="KEGG" id="pect:BN1012_Phect2364"/>
<proteinExistence type="predicted"/>
<feature type="region of interest" description="Disordered" evidence="1">
    <location>
        <begin position="64"/>
        <end position="95"/>
    </location>
</feature>
<accession>X5MDY8</accession>
<feature type="compositionally biased region" description="Pro residues" evidence="1">
    <location>
        <begin position="464"/>
        <end position="497"/>
    </location>
</feature>
<dbReference type="AlphaFoldDB" id="X5MDY8"/>
<feature type="compositionally biased region" description="Basic and acidic residues" evidence="1">
    <location>
        <begin position="500"/>
        <end position="510"/>
    </location>
</feature>
<evidence type="ECO:0000313" key="2">
    <source>
        <dbReference type="EMBL" id="CDO60577.1"/>
    </source>
</evidence>
<dbReference type="EMBL" id="HG966617">
    <property type="protein sequence ID" value="CDO60577.1"/>
    <property type="molecule type" value="Genomic_DNA"/>
</dbReference>